<dbReference type="AlphaFoldDB" id="A0AA39Z1F9"/>
<sequence length="340" mass="38969">MYMTEKQCKDLNEARLRVPRYLFRAFSASSRGSLEANNALSIVPDDPDWLYQASGDEKSTRLMIEKHLMWDTTHRSEFTSWTSSLLCALRHAMRKLYYWSEHESRVFIAVLDTSNFAIPVWTATALFDAYGIRRLERKLERHYYLGEYLVRGGISSANTDFRVASLQELRMEGLHEFLPELFGSQHERERGDLACAIRDDRDRLCRPGAVPKTLKRSHIRLSAQLGGCFAAQGRGSAFVSAVAVALLAMRKWAHLFEADHPAKVELEDKICEYLQGLEFPETFGGEENFSGLANAHERYKPQEAVQFRELWQNLHARRPTENDLIVEVSRMSVRSASSAD</sequence>
<dbReference type="Proteomes" id="UP001175001">
    <property type="component" value="Unassembled WGS sequence"/>
</dbReference>
<protein>
    <recommendedName>
        <fullName evidence="1">DUF7587 domain-containing protein</fullName>
    </recommendedName>
</protein>
<keyword evidence="3" id="KW-1185">Reference proteome</keyword>
<reference evidence="2" key="1">
    <citation type="submission" date="2023-06" db="EMBL/GenBank/DDBJ databases">
        <title>Multi-omics analyses reveal the molecular pathogenesis toolkit of Lasiodiplodia hormozganensis, a cross-kingdom pathogen.</title>
        <authorList>
            <person name="Felix C."/>
            <person name="Meneses R."/>
            <person name="Goncalves M.F.M."/>
            <person name="Tilleman L."/>
            <person name="Duarte A.S."/>
            <person name="Jorrin-Novo J.V."/>
            <person name="Van De Peer Y."/>
            <person name="Deforce D."/>
            <person name="Van Nieuwerburgh F."/>
            <person name="Esteves A.C."/>
            <person name="Alves A."/>
        </authorList>
    </citation>
    <scope>NUCLEOTIDE SEQUENCE</scope>
    <source>
        <strain evidence="2">CBS 339.90</strain>
    </source>
</reference>
<evidence type="ECO:0000259" key="1">
    <source>
        <dbReference type="Pfam" id="PF24494"/>
    </source>
</evidence>
<organism evidence="2 3">
    <name type="scientific">Lasiodiplodia hormozganensis</name>
    <dbReference type="NCBI Taxonomy" id="869390"/>
    <lineage>
        <taxon>Eukaryota</taxon>
        <taxon>Fungi</taxon>
        <taxon>Dikarya</taxon>
        <taxon>Ascomycota</taxon>
        <taxon>Pezizomycotina</taxon>
        <taxon>Dothideomycetes</taxon>
        <taxon>Dothideomycetes incertae sedis</taxon>
        <taxon>Botryosphaeriales</taxon>
        <taxon>Botryosphaeriaceae</taxon>
        <taxon>Lasiodiplodia</taxon>
    </lineage>
</organism>
<gene>
    <name evidence="2" type="ORF">DIS24_g2183</name>
</gene>
<accession>A0AA39Z1F9</accession>
<proteinExistence type="predicted"/>
<dbReference type="EMBL" id="JAUJDW010000007">
    <property type="protein sequence ID" value="KAK0662005.1"/>
    <property type="molecule type" value="Genomic_DNA"/>
</dbReference>
<evidence type="ECO:0000313" key="3">
    <source>
        <dbReference type="Proteomes" id="UP001175001"/>
    </source>
</evidence>
<dbReference type="Pfam" id="PF24494">
    <property type="entry name" value="DUF7587"/>
    <property type="match status" value="1"/>
</dbReference>
<dbReference type="InterPro" id="IPR056009">
    <property type="entry name" value="DUF7587"/>
</dbReference>
<feature type="domain" description="DUF7587" evidence="1">
    <location>
        <begin position="18"/>
        <end position="156"/>
    </location>
</feature>
<evidence type="ECO:0000313" key="2">
    <source>
        <dbReference type="EMBL" id="KAK0662005.1"/>
    </source>
</evidence>
<comment type="caution">
    <text evidence="2">The sequence shown here is derived from an EMBL/GenBank/DDBJ whole genome shotgun (WGS) entry which is preliminary data.</text>
</comment>
<name>A0AA39Z1F9_9PEZI</name>